<evidence type="ECO:0000256" key="1">
    <source>
        <dbReference type="SAM" id="Coils"/>
    </source>
</evidence>
<feature type="transmembrane region" description="Helical" evidence="3">
    <location>
        <begin position="285"/>
        <end position="307"/>
    </location>
</feature>
<accession>A0A3B0N2E1</accession>
<dbReference type="InterPro" id="IPR008978">
    <property type="entry name" value="HSP20-like_chaperone"/>
</dbReference>
<evidence type="ECO:0000313" key="5">
    <source>
        <dbReference type="EMBL" id="SVP88220.1"/>
    </source>
</evidence>
<organism evidence="5">
    <name type="scientific">Theileria annulata</name>
    <dbReference type="NCBI Taxonomy" id="5874"/>
    <lineage>
        <taxon>Eukaryota</taxon>
        <taxon>Sar</taxon>
        <taxon>Alveolata</taxon>
        <taxon>Apicomplexa</taxon>
        <taxon>Aconoidasida</taxon>
        <taxon>Piroplasmida</taxon>
        <taxon>Theileriidae</taxon>
        <taxon>Theileria</taxon>
    </lineage>
</organism>
<dbReference type="CDD" id="cd06467">
    <property type="entry name" value="p23_NUDC_like"/>
    <property type="match status" value="1"/>
</dbReference>
<evidence type="ECO:0000259" key="4">
    <source>
        <dbReference type="PROSITE" id="PS51203"/>
    </source>
</evidence>
<keyword evidence="3" id="KW-0472">Membrane</keyword>
<proteinExistence type="predicted"/>
<dbReference type="Gene3D" id="2.60.40.790">
    <property type="match status" value="1"/>
</dbReference>
<reference evidence="5" key="1">
    <citation type="submission" date="2018-07" db="EMBL/GenBank/DDBJ databases">
        <authorList>
            <person name="Quirk P.G."/>
            <person name="Krulwich T.A."/>
        </authorList>
    </citation>
    <scope>NUCLEOTIDE SEQUENCE</scope>
    <source>
        <strain evidence="5">Anand</strain>
    </source>
</reference>
<dbReference type="AlphaFoldDB" id="A0A3B0N2E1"/>
<feature type="region of interest" description="Disordered" evidence="2">
    <location>
        <begin position="312"/>
        <end position="335"/>
    </location>
</feature>
<protein>
    <submittedName>
        <fullName evidence="5">CS domain containing protein, putative</fullName>
    </submittedName>
</protein>
<feature type="domain" description="CS" evidence="4">
    <location>
        <begin position="168"/>
        <end position="263"/>
    </location>
</feature>
<name>A0A3B0N2E1_THEAN</name>
<evidence type="ECO:0000256" key="3">
    <source>
        <dbReference type="SAM" id="Phobius"/>
    </source>
</evidence>
<keyword evidence="1" id="KW-0175">Coiled coil</keyword>
<dbReference type="Pfam" id="PF04969">
    <property type="entry name" value="CS"/>
    <property type="match status" value="1"/>
</dbReference>
<feature type="coiled-coil region" evidence="1">
    <location>
        <begin position="86"/>
        <end position="146"/>
    </location>
</feature>
<dbReference type="EMBL" id="UIVT01000001">
    <property type="protein sequence ID" value="SVP88220.1"/>
    <property type="molecule type" value="Genomic_DNA"/>
</dbReference>
<keyword evidence="3" id="KW-1133">Transmembrane helix</keyword>
<gene>
    <name evidence="5" type="ORF">TAT_000008600</name>
</gene>
<dbReference type="VEuPathDB" id="PiroplasmaDB:TA19720"/>
<dbReference type="InterPro" id="IPR007052">
    <property type="entry name" value="CS_dom"/>
</dbReference>
<evidence type="ECO:0000256" key="2">
    <source>
        <dbReference type="SAM" id="MobiDB-lite"/>
    </source>
</evidence>
<dbReference type="SUPFAM" id="SSF49764">
    <property type="entry name" value="HSP20-like chaperones"/>
    <property type="match status" value="1"/>
</dbReference>
<sequence length="335" mass="39074">MSHDHGSDGPGSGNNEDLSHGLQINSIYWETGHRTYLPFWAGLIKKFSPKIIDDKEFLTDLRSGVYGVENKEDLEKLEKQNERNPCENNLDLKEVLSEKNEKLENQMRKIFDISNLPTSENNNIDWENLENQISEGKKELDVEELKTVVHSIYRESGLLSEPFKVLETSKLKLKWRQSLSNIEIFFTVDKSTKKKDYEIKFLPSTLTIKNQEKILLHKTLFGKVDCDGCFWTMYKDPTSGTKYVNINLRKRPPKFNNMWENIFVYIELQNQNFAISMLLTDLLRFLFNVLKFLLAISPLLLIVLIFVKNKNPKPKHPGKALDSDDEDFYDDKKDD</sequence>
<dbReference type="PROSITE" id="PS51203">
    <property type="entry name" value="CS"/>
    <property type="match status" value="1"/>
</dbReference>
<keyword evidence="3" id="KW-0812">Transmembrane</keyword>